<dbReference type="PANTHER" id="PTHR11461:SF211">
    <property type="entry name" value="GH10112P-RELATED"/>
    <property type="match status" value="1"/>
</dbReference>
<dbReference type="SUPFAM" id="SSF56574">
    <property type="entry name" value="Serpins"/>
    <property type="match status" value="1"/>
</dbReference>
<dbReference type="InterPro" id="IPR023795">
    <property type="entry name" value="Serpin_CS"/>
</dbReference>
<name>G3MPW5_AMBMU</name>
<evidence type="ECO:0000256" key="3">
    <source>
        <dbReference type="ARBA" id="ARBA00022525"/>
    </source>
</evidence>
<dbReference type="MEROPS" id="I04.076"/>
<dbReference type="InterPro" id="IPR042185">
    <property type="entry name" value="Serpin_sf_2"/>
</dbReference>
<evidence type="ECO:0000256" key="6">
    <source>
        <dbReference type="ARBA" id="ARBA00023180"/>
    </source>
</evidence>
<dbReference type="SMART" id="SM00093">
    <property type="entry name" value="SERPIN"/>
    <property type="match status" value="1"/>
</dbReference>
<protein>
    <recommendedName>
        <fullName evidence="8">Serpin domain-containing protein</fullName>
    </recommendedName>
</protein>
<evidence type="ECO:0000256" key="1">
    <source>
        <dbReference type="ARBA" id="ARBA00004613"/>
    </source>
</evidence>
<dbReference type="EMBL" id="JO843916">
    <property type="protein sequence ID" value="AEO35533.1"/>
    <property type="molecule type" value="mRNA"/>
</dbReference>
<evidence type="ECO:0000256" key="5">
    <source>
        <dbReference type="ARBA" id="ARBA00022900"/>
    </source>
</evidence>
<dbReference type="AlphaFoldDB" id="G3MPW5"/>
<dbReference type="Gene3D" id="3.30.497.10">
    <property type="entry name" value="Antithrombin, subunit I, domain 2"/>
    <property type="match status" value="1"/>
</dbReference>
<keyword evidence="4" id="KW-0646">Protease inhibitor</keyword>
<evidence type="ECO:0000313" key="9">
    <source>
        <dbReference type="EMBL" id="AEO35533.1"/>
    </source>
</evidence>
<organism evidence="9">
    <name type="scientific">Amblyomma maculatum</name>
    <name type="common">Gulf Coast tick</name>
    <dbReference type="NCBI Taxonomy" id="34609"/>
    <lineage>
        <taxon>Eukaryota</taxon>
        <taxon>Metazoa</taxon>
        <taxon>Ecdysozoa</taxon>
        <taxon>Arthropoda</taxon>
        <taxon>Chelicerata</taxon>
        <taxon>Arachnida</taxon>
        <taxon>Acari</taxon>
        <taxon>Parasitiformes</taxon>
        <taxon>Ixodida</taxon>
        <taxon>Ixodoidea</taxon>
        <taxon>Ixodidae</taxon>
        <taxon>Amblyomminae</taxon>
        <taxon>Amblyomma</taxon>
    </lineage>
</organism>
<dbReference type="CDD" id="cd00172">
    <property type="entry name" value="serpin"/>
    <property type="match status" value="1"/>
</dbReference>
<dbReference type="InterPro" id="IPR000215">
    <property type="entry name" value="Serpin_fam"/>
</dbReference>
<evidence type="ECO:0000259" key="8">
    <source>
        <dbReference type="SMART" id="SM00093"/>
    </source>
</evidence>
<feature type="domain" description="Serpin" evidence="8">
    <location>
        <begin position="15"/>
        <end position="376"/>
    </location>
</feature>
<evidence type="ECO:0000256" key="2">
    <source>
        <dbReference type="ARBA" id="ARBA00009500"/>
    </source>
</evidence>
<dbReference type="InterPro" id="IPR036186">
    <property type="entry name" value="Serpin_sf"/>
</dbReference>
<dbReference type="InterPro" id="IPR023796">
    <property type="entry name" value="Serpin_dom"/>
</dbReference>
<dbReference type="Gene3D" id="2.30.39.10">
    <property type="entry name" value="Alpha-1-antitrypsin, domain 1"/>
    <property type="match status" value="1"/>
</dbReference>
<evidence type="ECO:0000256" key="7">
    <source>
        <dbReference type="RuleBase" id="RU000411"/>
    </source>
</evidence>
<dbReference type="GO" id="GO:0005615">
    <property type="term" value="C:extracellular space"/>
    <property type="evidence" value="ECO:0007669"/>
    <property type="project" value="InterPro"/>
</dbReference>
<reference evidence="9" key="1">
    <citation type="journal article" date="2011" name="PLoS ONE">
        <title>A deep insight into the sialotranscriptome of the gulf coast tick, Amblyomma maculatum.</title>
        <authorList>
            <person name="Karim S."/>
            <person name="Singh P."/>
            <person name="Ribeiro J.M."/>
        </authorList>
    </citation>
    <scope>NUCLEOTIDE SEQUENCE</scope>
    <source>
        <tissue evidence="9">Salivary gland</tissue>
    </source>
</reference>
<dbReference type="GO" id="GO:0004867">
    <property type="term" value="F:serine-type endopeptidase inhibitor activity"/>
    <property type="evidence" value="ECO:0007669"/>
    <property type="project" value="UniProtKB-KW"/>
</dbReference>
<keyword evidence="6" id="KW-0325">Glycoprotein</keyword>
<keyword evidence="3" id="KW-0964">Secreted</keyword>
<comment type="subcellular location">
    <subcellularLocation>
        <location evidence="1">Secreted</location>
    </subcellularLocation>
</comment>
<keyword evidence="5" id="KW-0722">Serine protease inhibitor</keyword>
<dbReference type="PROSITE" id="PS00284">
    <property type="entry name" value="SERPIN"/>
    <property type="match status" value="1"/>
</dbReference>
<dbReference type="PANTHER" id="PTHR11461">
    <property type="entry name" value="SERINE PROTEASE INHIBITOR, SERPIN"/>
    <property type="match status" value="1"/>
</dbReference>
<accession>G3MPW5</accession>
<dbReference type="Pfam" id="PF00079">
    <property type="entry name" value="Serpin"/>
    <property type="match status" value="1"/>
</dbReference>
<dbReference type="FunFam" id="3.30.497.10:FF:000001">
    <property type="entry name" value="Serine protease inhibitor"/>
    <property type="match status" value="1"/>
</dbReference>
<comment type="similarity">
    <text evidence="2 7">Belongs to the serpin family.</text>
</comment>
<evidence type="ECO:0000256" key="4">
    <source>
        <dbReference type="ARBA" id="ARBA00022690"/>
    </source>
</evidence>
<proteinExistence type="evidence at transcript level"/>
<dbReference type="InterPro" id="IPR042178">
    <property type="entry name" value="Serpin_sf_1"/>
</dbReference>
<sequence length="376" mass="41904">MAATSLGDSLLNFSVDLYKQLISKNGRSGNVFYSPFSISAALSMALAGARNNTATQLADVLHVNINDIHKHFSRFISKLSDFAPDVKLHVANRMYSEQTFPVLDSYLSLLRDSYGATIESVDFRNNYEKVRQQVNAWVEEATQSKIKDLLPAGSVDSLTSLILVNAIYFKGLWSSQFDPKSTHSLDFHLDSNNKKEVDMMYQQNDYKMSRSDELGVTALDIPYRGGKTSMVILLPDDVEGLSKLEDSLTASNLSDLLKNLWNRSDVKLYLPKFKLEQAIDLKETLKAMGINDLFTPAADLTGISDKGKLLASEVVHKAFVEVNEEGTEAAAATAVMMMCYCALSVDTRFVVDRPFMFLIRSLDPELVLFMGSVRQL</sequence>